<keyword evidence="5 10" id="KW-0862">Zinc</keyword>
<dbReference type="FunFam" id="3.20.20.540:FF:000001">
    <property type="entry name" value="Phosphomethylpyrimidine synthase"/>
    <property type="match status" value="1"/>
</dbReference>
<dbReference type="SFLD" id="SFLDG01114">
    <property type="entry name" value="phosphomethylpyrimidine_syntha"/>
    <property type="match status" value="1"/>
</dbReference>
<dbReference type="SFLD" id="SFLDF00407">
    <property type="entry name" value="phosphomethylpyrimidine_syntha"/>
    <property type="match status" value="1"/>
</dbReference>
<feature type="binding site" evidence="10">
    <location>
        <begin position="186"/>
        <end position="188"/>
    </location>
    <ligand>
        <name>substrate</name>
    </ligand>
</feature>
<dbReference type="GO" id="GO:0051539">
    <property type="term" value="F:4 iron, 4 sulfur cluster binding"/>
    <property type="evidence" value="ECO:0007669"/>
    <property type="project" value="UniProtKB-KW"/>
</dbReference>
<feature type="binding site" evidence="10">
    <location>
        <begin position="227"/>
        <end position="230"/>
    </location>
    <ligand>
        <name>substrate</name>
    </ligand>
</feature>
<reference evidence="11" key="2">
    <citation type="journal article" date="2022" name="Nat. Microbiol.">
        <title>A closed Candidatus Odinarchaeum chromosome exposes Asgard archaeal viruses.</title>
        <authorList>
            <person name="Tamarit D."/>
            <person name="Caceres E.F."/>
            <person name="Krupovic M."/>
            <person name="Nijland R."/>
            <person name="Eme L."/>
            <person name="Robinson N.P."/>
            <person name="Ettema T.J.G."/>
        </authorList>
    </citation>
    <scope>NUCLEOTIDE SEQUENCE</scope>
    <source>
        <strain evidence="11">LCB_4</strain>
    </source>
</reference>
<evidence type="ECO:0000256" key="1">
    <source>
        <dbReference type="ARBA" id="ARBA00003175"/>
    </source>
</evidence>
<dbReference type="GO" id="GO:0009228">
    <property type="term" value="P:thiamine biosynthetic process"/>
    <property type="evidence" value="ECO:0007669"/>
    <property type="project" value="UniProtKB-UniRule"/>
</dbReference>
<evidence type="ECO:0000256" key="7">
    <source>
        <dbReference type="ARBA" id="ARBA00023004"/>
    </source>
</evidence>
<dbReference type="GO" id="GO:0070284">
    <property type="term" value="F:phosphomethylpyrimidine synthase activity"/>
    <property type="evidence" value="ECO:0007669"/>
    <property type="project" value="UniProtKB-EC"/>
</dbReference>
<sequence length="435" mass="47360">MSNLMVEARSGLCSDLIAKIAAEEGIPADKLLRLVGSGKVVIVRNLKRSNVHPIGIGEGLRTKINANVGTSPEVIDYNLEVEKALIAQKYGADTVMDLSTGGDLDYIRREIIKAVTIPVGTVPIYEAAIEAVNKKGAIVSMNEDIIFNTILKQLKDGVDFITVHVGVTKDIVEHLKAHPRKLGMVSRGGVFHASWILHNNKENPLYANFDYLLEIAKEFDITLSLGDGLRPGCIGDATDWAQLRELLTISDLVKRAWGAGVQVMVEGPGHIPLNEIQTNILLQKILCKGAPFYVLGPLVTDIAPGYDHIVGAIGGALAGLYGADFLCYVTPSEHLAIPSKEDVKEGVIASKIAAHAVDIAKGNSKALKKDIDMAKARKELNWEEEFKLALDPEKARAIYNRVKVKNEACTMCGEYCAVKLLSEYLKDESDKKPRC</sequence>
<feature type="binding site" evidence="10">
    <location>
        <position position="67"/>
    </location>
    <ligand>
        <name>substrate</name>
    </ligand>
</feature>
<feature type="binding site" evidence="10">
    <location>
        <position position="125"/>
    </location>
    <ligand>
        <name>substrate</name>
    </ligand>
</feature>
<keyword evidence="4 10" id="KW-0479">Metal-binding</keyword>
<dbReference type="PANTHER" id="PTHR30557">
    <property type="entry name" value="THIAMINE BIOSYNTHESIS PROTEIN THIC"/>
    <property type="match status" value="1"/>
</dbReference>
<feature type="binding site" evidence="10">
    <location>
        <position position="270"/>
    </location>
    <ligand>
        <name>Zn(2+)</name>
        <dbReference type="ChEBI" id="CHEBI:29105"/>
    </ligand>
</feature>
<comment type="function">
    <text evidence="1 10">Catalyzes the synthesis of the hydroxymethylpyrimidine phosphate (HMP-P) moiety of thiamine from aminoimidazole ribotide (AIR) in a radical S-adenosyl-L-methionine (SAM)-dependent reaction.</text>
</comment>
<feature type="binding site" evidence="10">
    <location>
        <position position="293"/>
    </location>
    <ligand>
        <name>substrate</name>
    </ligand>
</feature>
<evidence type="ECO:0000256" key="6">
    <source>
        <dbReference type="ARBA" id="ARBA00022977"/>
    </source>
</evidence>
<dbReference type="NCBIfam" id="TIGR00190">
    <property type="entry name" value="thiC"/>
    <property type="match status" value="1"/>
</dbReference>
<keyword evidence="8 10" id="KW-0411">Iron-sulfur</keyword>
<evidence type="ECO:0000313" key="12">
    <source>
        <dbReference type="Proteomes" id="UP000186851"/>
    </source>
</evidence>
<keyword evidence="7 10" id="KW-0408">Iron</keyword>
<feature type="binding site" evidence="10">
    <location>
        <position position="412"/>
    </location>
    <ligand>
        <name>[4Fe-4S] cluster</name>
        <dbReference type="ChEBI" id="CHEBI:49883"/>
        <note>4Fe-4S-S-AdoMet</note>
    </ligand>
</feature>
<feature type="binding site" evidence="10">
    <location>
        <position position="334"/>
    </location>
    <ligand>
        <name>Zn(2+)</name>
        <dbReference type="ChEBI" id="CHEBI:29105"/>
    </ligand>
</feature>
<comment type="pathway">
    <text evidence="10">Cofactor biosynthesis; thiamine diphosphate biosynthesis.</text>
</comment>
<dbReference type="InterPro" id="IPR038521">
    <property type="entry name" value="ThiC/Bza_core_dom"/>
</dbReference>
<dbReference type="EC" id="4.1.99.17" evidence="10"/>
<keyword evidence="9 10" id="KW-0456">Lyase</keyword>
<evidence type="ECO:0000313" key="11">
    <source>
        <dbReference type="EMBL" id="WEU41016.1"/>
    </source>
</evidence>
<gene>
    <name evidence="10 11" type="primary">thiC</name>
    <name evidence="11" type="ORF">OdinLCB4_003700</name>
</gene>
<evidence type="ECO:0000256" key="3">
    <source>
        <dbReference type="ARBA" id="ARBA00022691"/>
    </source>
</evidence>
<dbReference type="KEGG" id="oyw:OdinLCB4_003700"/>
<feature type="binding site" evidence="10">
    <location>
        <position position="416"/>
    </location>
    <ligand>
        <name>[4Fe-4S] cluster</name>
        <dbReference type="ChEBI" id="CHEBI:49883"/>
        <note>4Fe-4S-S-AdoMet</note>
    </ligand>
</feature>
<dbReference type="Gene3D" id="3.20.20.540">
    <property type="entry name" value="Radical SAM ThiC family, central domain"/>
    <property type="match status" value="1"/>
</dbReference>
<dbReference type="Proteomes" id="UP000186851">
    <property type="component" value="Chromosome"/>
</dbReference>
<dbReference type="GO" id="GO:0008270">
    <property type="term" value="F:zinc ion binding"/>
    <property type="evidence" value="ECO:0007669"/>
    <property type="project" value="UniProtKB-UniRule"/>
</dbReference>
<evidence type="ECO:0000256" key="10">
    <source>
        <dbReference type="HAMAP-Rule" id="MF_00089"/>
    </source>
</evidence>
<dbReference type="Gene3D" id="6.10.250.620">
    <property type="match status" value="1"/>
</dbReference>
<dbReference type="PANTHER" id="PTHR30557:SF1">
    <property type="entry name" value="PHOSPHOMETHYLPYRIMIDINE SYNTHASE, CHLOROPLASTIC"/>
    <property type="match status" value="1"/>
</dbReference>
<comment type="similarity">
    <text evidence="10">Belongs to the ThiC family.</text>
</comment>
<feature type="binding site" evidence="10">
    <location>
        <position position="96"/>
    </location>
    <ligand>
        <name>substrate</name>
    </ligand>
</feature>
<dbReference type="AlphaFoldDB" id="A0AAF0D3H9"/>
<protein>
    <recommendedName>
        <fullName evidence="10">Phosphomethylpyrimidine synthase</fullName>
        <ecNumber evidence="10">4.1.99.17</ecNumber>
    </recommendedName>
    <alternativeName>
        <fullName evidence="10">Hydroxymethylpyrimidine phosphate synthase</fullName>
        <shortName evidence="10">HMP-P synthase</shortName>
        <shortName evidence="10">HMP-phosphate synthase</shortName>
        <shortName evidence="10">HMPP synthase</shortName>
    </alternativeName>
    <alternativeName>
        <fullName evidence="10">Thiamine biosynthesis protein ThiC</fullName>
    </alternativeName>
</protein>
<name>A0AAF0D3H9_ODILC</name>
<organism evidence="11 12">
    <name type="scientific">Odinarchaeota yellowstonii (strain LCB_4)</name>
    <dbReference type="NCBI Taxonomy" id="1841599"/>
    <lineage>
        <taxon>Archaea</taxon>
        <taxon>Promethearchaeati</taxon>
        <taxon>Candidatus Odinarchaeota</taxon>
        <taxon>Candidatus Odinarchaeia</taxon>
        <taxon>Candidatus Odinarchaeales</taxon>
        <taxon>Candidatus Odinarchaeaceae</taxon>
        <taxon>Candidatus Odinarchaeum</taxon>
    </lineage>
</organism>
<feature type="binding site" evidence="10">
    <location>
        <position position="266"/>
    </location>
    <ligand>
        <name>substrate</name>
    </ligand>
</feature>
<dbReference type="NCBIfam" id="NF009895">
    <property type="entry name" value="PRK13352.1"/>
    <property type="match status" value="1"/>
</dbReference>
<dbReference type="Pfam" id="PF01964">
    <property type="entry name" value="ThiC_Rad_SAM"/>
    <property type="match status" value="1"/>
</dbReference>
<keyword evidence="2 10" id="KW-0004">4Fe-4S</keyword>
<dbReference type="InterPro" id="IPR037509">
    <property type="entry name" value="ThiC"/>
</dbReference>
<reference evidence="11" key="1">
    <citation type="journal article" date="2017" name="Nature">
        <title>Asgard archaea illuminate the origin of eukaryotic cellular complexity.</title>
        <authorList>
            <person name="Zaremba-Niedzwiedzka K."/>
            <person name="Caceres E.F."/>
            <person name="Saw J.H."/>
            <person name="Backstrom D."/>
            <person name="Juzokaite L."/>
            <person name="Vancaester E."/>
            <person name="Seitz K.W."/>
            <person name="Anantharaman K."/>
            <person name="Starnawski P."/>
            <person name="Kjeldsen K.U."/>
            <person name="Scott M.B."/>
            <person name="Nunoura T."/>
            <person name="Banfield J.F."/>
            <person name="Schramm A."/>
            <person name="Baker B.J."/>
            <person name="Spang A."/>
            <person name="Ettema T.J.G."/>
        </authorList>
    </citation>
    <scope>NUCLEOTIDE SEQUENCE</scope>
    <source>
        <strain evidence="11">LCB_4</strain>
    </source>
</reference>
<accession>A0AAF0D3H9</accession>
<proteinExistence type="inferred from homology"/>
<dbReference type="SFLD" id="SFLDS00113">
    <property type="entry name" value="Radical_SAM_Phosphomethylpyrim"/>
    <property type="match status" value="1"/>
</dbReference>
<evidence type="ECO:0000256" key="8">
    <source>
        <dbReference type="ARBA" id="ARBA00023014"/>
    </source>
</evidence>
<keyword evidence="3 10" id="KW-0949">S-adenosyl-L-methionine</keyword>
<comment type="cofactor">
    <cofactor evidence="10">
        <name>[4Fe-4S] cluster</name>
        <dbReference type="ChEBI" id="CHEBI:49883"/>
    </cofactor>
    <text evidence="10">Binds 1 [4Fe-4S] cluster per subunit. The cluster is coordinated with 3 cysteines and an exchangeable S-adenosyl-L-methionine.</text>
</comment>
<keyword evidence="6 10" id="KW-0784">Thiamine biosynthesis</keyword>
<evidence type="ECO:0000256" key="5">
    <source>
        <dbReference type="ARBA" id="ARBA00022833"/>
    </source>
</evidence>
<evidence type="ECO:0000256" key="9">
    <source>
        <dbReference type="ARBA" id="ARBA00023239"/>
    </source>
</evidence>
<dbReference type="GO" id="GO:0009229">
    <property type="term" value="P:thiamine diphosphate biosynthetic process"/>
    <property type="evidence" value="ECO:0007669"/>
    <property type="project" value="UniProtKB-UniRule"/>
</dbReference>
<evidence type="ECO:0000256" key="2">
    <source>
        <dbReference type="ARBA" id="ARBA00022485"/>
    </source>
</evidence>
<dbReference type="HAMAP" id="MF_00089">
    <property type="entry name" value="ThiC"/>
    <property type="match status" value="1"/>
</dbReference>
<feature type="binding site" evidence="10">
    <location>
        <position position="164"/>
    </location>
    <ligand>
        <name>substrate</name>
    </ligand>
</feature>
<comment type="catalytic activity">
    <reaction evidence="10">
        <text>5-amino-1-(5-phospho-beta-D-ribosyl)imidazole + S-adenosyl-L-methionine = 4-amino-2-methyl-5-(phosphooxymethyl)pyrimidine + CO + 5'-deoxyadenosine + formate + L-methionine + 3 H(+)</text>
        <dbReference type="Rhea" id="RHEA:24840"/>
        <dbReference type="ChEBI" id="CHEBI:15378"/>
        <dbReference type="ChEBI" id="CHEBI:15740"/>
        <dbReference type="ChEBI" id="CHEBI:17245"/>
        <dbReference type="ChEBI" id="CHEBI:17319"/>
        <dbReference type="ChEBI" id="CHEBI:57844"/>
        <dbReference type="ChEBI" id="CHEBI:58354"/>
        <dbReference type="ChEBI" id="CHEBI:59789"/>
        <dbReference type="ChEBI" id="CHEBI:137981"/>
        <dbReference type="EC" id="4.1.99.17"/>
    </reaction>
</comment>
<dbReference type="EMBL" id="CP091871">
    <property type="protein sequence ID" value="WEU41016.1"/>
    <property type="molecule type" value="Genomic_DNA"/>
</dbReference>
<dbReference type="InterPro" id="IPR002817">
    <property type="entry name" value="ThiC/BzaA/B"/>
</dbReference>
<feature type="binding site" evidence="10">
    <location>
        <position position="409"/>
    </location>
    <ligand>
        <name>[4Fe-4S] cluster</name>
        <dbReference type="ChEBI" id="CHEBI:49883"/>
        <note>4Fe-4S-S-AdoMet</note>
    </ligand>
</feature>
<evidence type="ECO:0000256" key="4">
    <source>
        <dbReference type="ARBA" id="ARBA00022723"/>
    </source>
</evidence>